<evidence type="ECO:0000313" key="12">
    <source>
        <dbReference type="EMBL" id="RLN18056.1"/>
    </source>
</evidence>
<sequence>MAIFNACGLHLGCSKGQGGTDASLSWPKPEPQEPHSQSQQPPRDTQTTLVNQPGRALRCAHPFLLPSLGVAPAVFHSAACRDSDADADARGDQVRPDCLTSIMEVWNNVESSMEAHRELHDHSQAGGSGSDDPRTVLTYLTFLEQKIAHLRGIICSAPRPPRQIVSAELSCIAVQLVSISNTLAAASGATAEEEAKSPPRAATPSEGDSDSSDHDLHAEDDDERLPPASSYEVIELDKEEILAPHVHTCKVCGKGFKRDANLRMHMRGHGEEYKTAAALAKPGRDAPPLPPARCFYSCPFVGCKRNREHKSFQPLKTAVCVKNHYRRSHCDKSYTCRRCNVKRFSVLADLRTHEKHCGRDRWVCSCGTSFSRKDKLFGHVAAFDGHAPALPPEEDDAAGHSAANGLGSASDQVLMDTEAVGRMANHKECFSDSIFDGLSCSDIKGFAMIDGQCLDNGRGSLSPMDLYSCDLDGFDLFGAPGIDDF</sequence>
<dbReference type="GO" id="GO:0008270">
    <property type="term" value="F:zinc ion binding"/>
    <property type="evidence" value="ECO:0007669"/>
    <property type="project" value="UniProtKB-KW"/>
</dbReference>
<protein>
    <submittedName>
        <fullName evidence="12">Protein SENSITIVE TO PROTON RHIZOTOXICITY 1-like</fullName>
    </submittedName>
</protein>
<feature type="region of interest" description="Disordered" evidence="10">
    <location>
        <begin position="189"/>
        <end position="227"/>
    </location>
</feature>
<keyword evidence="4 9" id="KW-0863">Zinc-finger</keyword>
<dbReference type="PROSITE" id="PS50157">
    <property type="entry name" value="ZINC_FINGER_C2H2_2"/>
    <property type="match status" value="1"/>
</dbReference>
<evidence type="ECO:0000259" key="11">
    <source>
        <dbReference type="PROSITE" id="PS50157"/>
    </source>
</evidence>
<keyword evidence="3" id="KW-0677">Repeat</keyword>
<dbReference type="InterPro" id="IPR058196">
    <property type="entry name" value="zf-C2H2_STOP1/2_C"/>
</dbReference>
<evidence type="ECO:0000313" key="13">
    <source>
        <dbReference type="Proteomes" id="UP000275267"/>
    </source>
</evidence>
<keyword evidence="8" id="KW-0539">Nucleus</keyword>
<evidence type="ECO:0000256" key="7">
    <source>
        <dbReference type="ARBA" id="ARBA00023163"/>
    </source>
</evidence>
<dbReference type="PANTHER" id="PTHR46352:SF5">
    <property type="entry name" value="OS03G0838800 PROTEIN"/>
    <property type="match status" value="1"/>
</dbReference>
<keyword evidence="6" id="KW-0805">Transcription regulation</keyword>
<gene>
    <name evidence="12" type="ORF">C2845_PM02G42070</name>
</gene>
<dbReference type="SUPFAM" id="SSF57667">
    <property type="entry name" value="beta-beta-alpha zinc fingers"/>
    <property type="match status" value="1"/>
</dbReference>
<evidence type="ECO:0000256" key="3">
    <source>
        <dbReference type="ARBA" id="ARBA00022737"/>
    </source>
</evidence>
<accession>A0A3L6SDL0</accession>
<feature type="region of interest" description="Disordered" evidence="10">
    <location>
        <begin position="17"/>
        <end position="51"/>
    </location>
</feature>
<dbReference type="OrthoDB" id="8113227at2759"/>
<keyword evidence="13" id="KW-1185">Reference proteome</keyword>
<dbReference type="Proteomes" id="UP000275267">
    <property type="component" value="Unassembled WGS sequence"/>
</dbReference>
<dbReference type="Pfam" id="PF23115">
    <property type="entry name" value="zf-C2H2_STOP2_3rd"/>
    <property type="match status" value="1"/>
</dbReference>
<keyword evidence="2" id="KW-0479">Metal-binding</keyword>
<reference evidence="13" key="1">
    <citation type="journal article" date="2019" name="Nat. Commun.">
        <title>The genome of broomcorn millet.</title>
        <authorList>
            <person name="Zou C."/>
            <person name="Miki D."/>
            <person name="Li D."/>
            <person name="Tang Q."/>
            <person name="Xiao L."/>
            <person name="Rajput S."/>
            <person name="Deng P."/>
            <person name="Jia W."/>
            <person name="Huang R."/>
            <person name="Zhang M."/>
            <person name="Sun Y."/>
            <person name="Hu J."/>
            <person name="Fu X."/>
            <person name="Schnable P.S."/>
            <person name="Li F."/>
            <person name="Zhang H."/>
            <person name="Feng B."/>
            <person name="Zhu X."/>
            <person name="Liu R."/>
            <person name="Schnable J.C."/>
            <person name="Zhu J.-K."/>
            <person name="Zhang H."/>
        </authorList>
    </citation>
    <scope>NUCLEOTIDE SEQUENCE [LARGE SCALE GENOMIC DNA]</scope>
</reference>
<dbReference type="EMBL" id="PQIB02000005">
    <property type="protein sequence ID" value="RLN18056.1"/>
    <property type="molecule type" value="Genomic_DNA"/>
</dbReference>
<keyword evidence="5" id="KW-0862">Zinc</keyword>
<evidence type="ECO:0000256" key="5">
    <source>
        <dbReference type="ARBA" id="ARBA00022833"/>
    </source>
</evidence>
<dbReference type="InterPro" id="IPR059161">
    <property type="entry name" value="Znf-C2H2_STOP1/2_3rd"/>
</dbReference>
<feature type="domain" description="C2H2-type" evidence="11">
    <location>
        <begin position="247"/>
        <end position="274"/>
    </location>
</feature>
<evidence type="ECO:0000256" key="6">
    <source>
        <dbReference type="ARBA" id="ARBA00023015"/>
    </source>
</evidence>
<dbReference type="GO" id="GO:0010044">
    <property type="term" value="P:response to aluminum ion"/>
    <property type="evidence" value="ECO:0007669"/>
    <property type="project" value="InterPro"/>
</dbReference>
<dbReference type="GO" id="GO:0010447">
    <property type="term" value="P:response to acidic pH"/>
    <property type="evidence" value="ECO:0007669"/>
    <property type="project" value="InterPro"/>
</dbReference>
<evidence type="ECO:0000256" key="1">
    <source>
        <dbReference type="ARBA" id="ARBA00004123"/>
    </source>
</evidence>
<comment type="subcellular location">
    <subcellularLocation>
        <location evidence="1">Nucleus</location>
    </subcellularLocation>
</comment>
<dbReference type="SMART" id="SM00355">
    <property type="entry name" value="ZnF_C2H2"/>
    <property type="match status" value="3"/>
</dbReference>
<dbReference type="PANTHER" id="PTHR46352">
    <property type="entry name" value="PROTEIN SENSITIVE TO PROTON RHIZOTOXICITY 1"/>
    <property type="match status" value="1"/>
</dbReference>
<proteinExistence type="predicted"/>
<evidence type="ECO:0000256" key="9">
    <source>
        <dbReference type="PROSITE-ProRule" id="PRU00042"/>
    </source>
</evidence>
<evidence type="ECO:0000256" key="10">
    <source>
        <dbReference type="SAM" id="MobiDB-lite"/>
    </source>
</evidence>
<keyword evidence="7" id="KW-0804">Transcription</keyword>
<evidence type="ECO:0000256" key="8">
    <source>
        <dbReference type="ARBA" id="ARBA00023242"/>
    </source>
</evidence>
<dbReference type="InterPro" id="IPR044300">
    <property type="entry name" value="STOP1/2"/>
</dbReference>
<comment type="caution">
    <text evidence="12">The sequence shown here is derived from an EMBL/GenBank/DDBJ whole genome shotgun (WGS) entry which is preliminary data.</text>
</comment>
<dbReference type="STRING" id="4540.A0A3L6SDL0"/>
<dbReference type="Pfam" id="PF23118">
    <property type="entry name" value="zf-C2H2_STOP2_C"/>
    <property type="match status" value="1"/>
</dbReference>
<dbReference type="AlphaFoldDB" id="A0A3L6SDL0"/>
<name>A0A3L6SDL0_PANMI</name>
<dbReference type="PROSITE" id="PS00028">
    <property type="entry name" value="ZINC_FINGER_C2H2_1"/>
    <property type="match status" value="1"/>
</dbReference>
<dbReference type="FunFam" id="3.30.160.60:FF:000100">
    <property type="entry name" value="Zinc finger 45-like"/>
    <property type="match status" value="1"/>
</dbReference>
<organism evidence="12 13">
    <name type="scientific">Panicum miliaceum</name>
    <name type="common">Proso millet</name>
    <name type="synonym">Broomcorn millet</name>
    <dbReference type="NCBI Taxonomy" id="4540"/>
    <lineage>
        <taxon>Eukaryota</taxon>
        <taxon>Viridiplantae</taxon>
        <taxon>Streptophyta</taxon>
        <taxon>Embryophyta</taxon>
        <taxon>Tracheophyta</taxon>
        <taxon>Spermatophyta</taxon>
        <taxon>Magnoliopsida</taxon>
        <taxon>Liliopsida</taxon>
        <taxon>Poales</taxon>
        <taxon>Poaceae</taxon>
        <taxon>PACMAD clade</taxon>
        <taxon>Panicoideae</taxon>
        <taxon>Panicodae</taxon>
        <taxon>Paniceae</taxon>
        <taxon>Panicinae</taxon>
        <taxon>Panicum</taxon>
        <taxon>Panicum sect. Panicum</taxon>
    </lineage>
</organism>
<evidence type="ECO:0000256" key="2">
    <source>
        <dbReference type="ARBA" id="ARBA00022723"/>
    </source>
</evidence>
<dbReference type="InterPro" id="IPR036236">
    <property type="entry name" value="Znf_C2H2_sf"/>
</dbReference>
<dbReference type="Gene3D" id="3.30.160.60">
    <property type="entry name" value="Classic Zinc Finger"/>
    <property type="match status" value="1"/>
</dbReference>
<evidence type="ECO:0000256" key="4">
    <source>
        <dbReference type="ARBA" id="ARBA00022771"/>
    </source>
</evidence>
<dbReference type="InterPro" id="IPR013087">
    <property type="entry name" value="Znf_C2H2_type"/>
</dbReference>